<reference evidence="2" key="1">
    <citation type="submission" date="2011-01" db="EMBL/GenBank/DDBJ databases">
        <title>Complete sequence of chromosome of Rahnella sp. Y9602.</title>
        <authorList>
            <consortium name="US DOE Joint Genome Institute"/>
            <person name="Lucas S."/>
            <person name="Copeland A."/>
            <person name="Lapidus A."/>
            <person name="Cheng J.-F."/>
            <person name="Goodwin L."/>
            <person name="Pitluck S."/>
            <person name="Lu M."/>
            <person name="Detter J.C."/>
            <person name="Han C."/>
            <person name="Tapia R."/>
            <person name="Land M."/>
            <person name="Hauser L."/>
            <person name="Kyrpides N."/>
            <person name="Ivanova N."/>
            <person name="Ovchinnikova G."/>
            <person name="Pagani I."/>
            <person name="Sobecky P.A."/>
            <person name="Martinez R.J."/>
            <person name="Woyke T."/>
        </authorList>
    </citation>
    <scope>NUCLEOTIDE SEQUENCE [LARGE SCALE GENOMIC DNA]</scope>
    <source>
        <strain evidence="2">Y9602</strain>
    </source>
</reference>
<name>A0A0H3FEL7_RAHSY</name>
<sequence length="551" mass="58349">MSINNDYQKLEPGDTVRLFEVDGTAFGTGEVLRFHNYNLAYTEDEIAAANPLSPINLTETALDNRVTFQRAGAASYIGQDGKIYQALANQWPLEYLGGVGRTEPEPAATNLLTYSNTMTNAVWTMSSATRTGNQISPSGGTDAIKLVPSTANANHIISQVITAGVIGNTSYVLSFFVKAAGYNRVRLRAADSVAYRGEVVVNLAAGTITAGNTTALLTPLADGWFRVSSTFLIANGATNLSISAWVYDDSGAATFAGDGVKGILITGAQIEKGSVLTSPILTGATTVTRPAASAVIAANGASSIKVTYSTGETTTLTFGSASSVVLPAASEPWGTRYITKIEYIGGTPVYDESKLPAKSIWWQGNEYSAWPVQIEGIEASTSGSSAQPKLTVANLDGSITALCLAYDDMLQAVVTIHDTLVQYLDARNFAGGNATADATQEKLQVFYIDSKSMETNISVEFTLSSPMDLQGLMIPTRQLHSLCTWCIRGKYRSGDGCDYAGTNYFDKHGNPVSDPSLDVCNGTLNTGCKLRFGANNELPFGGFPGTSLIKS</sequence>
<dbReference type="eggNOG" id="COG4672">
    <property type="taxonomic scope" value="Bacteria"/>
</dbReference>
<evidence type="ECO:0000313" key="1">
    <source>
        <dbReference type="EMBL" id="ADW73437.1"/>
    </source>
</evidence>
<dbReference type="Gene3D" id="2.60.120.260">
    <property type="entry name" value="Galactose-binding domain-like"/>
    <property type="match status" value="1"/>
</dbReference>
<gene>
    <name evidence="1" type="ordered locus">Rahaq_1819</name>
</gene>
<dbReference type="Proteomes" id="UP000007257">
    <property type="component" value="Chromosome"/>
</dbReference>
<dbReference type="GO" id="GO:0046718">
    <property type="term" value="P:symbiont entry into host cell"/>
    <property type="evidence" value="ECO:0007669"/>
    <property type="project" value="InterPro"/>
</dbReference>
<dbReference type="InterPro" id="IPR006487">
    <property type="entry name" value="Phage_lambda_L"/>
</dbReference>
<dbReference type="GO" id="GO:0051536">
    <property type="term" value="F:iron-sulfur cluster binding"/>
    <property type="evidence" value="ECO:0007669"/>
    <property type="project" value="InterPro"/>
</dbReference>
<evidence type="ECO:0000313" key="2">
    <source>
        <dbReference type="Proteomes" id="UP000007257"/>
    </source>
</evidence>
<proteinExistence type="predicted"/>
<dbReference type="Pfam" id="PF05100">
    <property type="entry name" value="Phage_tail_L"/>
    <property type="match status" value="1"/>
</dbReference>
<dbReference type="NCBIfam" id="TIGR01600">
    <property type="entry name" value="phage_tail_L"/>
    <property type="match status" value="1"/>
</dbReference>
<dbReference type="HOGENOM" id="CLU_493372_0_0_6"/>
<dbReference type="EMBL" id="CP002505">
    <property type="protein sequence ID" value="ADW73437.1"/>
    <property type="molecule type" value="Genomic_DNA"/>
</dbReference>
<reference evidence="1 2" key="2">
    <citation type="journal article" date="2012" name="J. Bacteriol.">
        <title>Complete Genome Sequence of Rahnella sp. Strain Y9602, a Gammaproteobacterium Isolate from Metal- and Radionuclide-Contaminated Soil.</title>
        <authorList>
            <person name="Martinez R.J."/>
            <person name="Bruce D."/>
            <person name="Detter C."/>
            <person name="Goodwin L.A."/>
            <person name="Han J."/>
            <person name="Han C.S."/>
            <person name="Held B."/>
            <person name="Land M.L."/>
            <person name="Mikhailova N."/>
            <person name="Nolan M."/>
            <person name="Pennacchio L."/>
            <person name="Pitluck S."/>
            <person name="Tapia R."/>
            <person name="Woyke T."/>
            <person name="Sobecky P.A."/>
        </authorList>
    </citation>
    <scope>NUCLEOTIDE SEQUENCE [LARGE SCALE GENOMIC DNA]</scope>
    <source>
        <strain evidence="1 2">Y9602</strain>
    </source>
</reference>
<organism evidence="1 2">
    <name type="scientific">Rahnella sp. (strain Y9602)</name>
    <dbReference type="NCBI Taxonomy" id="2703885"/>
    <lineage>
        <taxon>Bacteria</taxon>
        <taxon>Pseudomonadati</taxon>
        <taxon>Pseudomonadota</taxon>
        <taxon>Gammaproteobacteria</taxon>
        <taxon>Enterobacterales</taxon>
        <taxon>Yersiniaceae</taxon>
        <taxon>Rahnella</taxon>
    </lineage>
</organism>
<dbReference type="AlphaFoldDB" id="A0A0H3FEL7"/>
<accession>A0A0H3FEL7</accession>
<dbReference type="GO" id="GO:0030430">
    <property type="term" value="C:host cell cytoplasm"/>
    <property type="evidence" value="ECO:0007669"/>
    <property type="project" value="InterPro"/>
</dbReference>
<protein>
    <submittedName>
        <fullName evidence="1">Phage minor tail protein L</fullName>
    </submittedName>
</protein>
<dbReference type="KEGG" id="rah:Rahaq_1819"/>